<dbReference type="InterPro" id="IPR017892">
    <property type="entry name" value="Pkinase_C"/>
</dbReference>
<dbReference type="Pfam" id="PF00433">
    <property type="entry name" value="Pkinase_C"/>
    <property type="match status" value="1"/>
</dbReference>
<dbReference type="InterPro" id="IPR011072">
    <property type="entry name" value="HR1_rho-bd"/>
</dbReference>
<evidence type="ECO:0000313" key="25">
    <source>
        <dbReference type="Proteomes" id="UP000241818"/>
    </source>
</evidence>
<name>A0A2T3ATF5_AMORE</name>
<dbReference type="FunFam" id="1.10.287.160:FF:000004">
    <property type="entry name" value="Protein kinase C"/>
    <property type="match status" value="1"/>
</dbReference>
<evidence type="ECO:0000259" key="22">
    <source>
        <dbReference type="PROSITE" id="PS51285"/>
    </source>
</evidence>
<feature type="compositionally biased region" description="Low complexity" evidence="18">
    <location>
        <begin position="811"/>
        <end position="821"/>
    </location>
</feature>
<dbReference type="FunFam" id="3.30.60.20:FF:000014">
    <property type="entry name" value="Protein kinase C"/>
    <property type="match status" value="1"/>
</dbReference>
<evidence type="ECO:0000256" key="11">
    <source>
        <dbReference type="ARBA" id="ARBA00022833"/>
    </source>
</evidence>
<evidence type="ECO:0000256" key="9">
    <source>
        <dbReference type="ARBA" id="ARBA00022771"/>
    </source>
</evidence>
<dbReference type="RefSeq" id="XP_024717957.1">
    <property type="nucleotide sequence ID" value="XM_024861206.1"/>
</dbReference>
<dbReference type="Gene3D" id="3.30.60.20">
    <property type="match status" value="2"/>
</dbReference>
<evidence type="ECO:0000256" key="7">
    <source>
        <dbReference type="ARBA" id="ARBA00022737"/>
    </source>
</evidence>
<keyword evidence="6" id="KW-0479">Metal-binding</keyword>
<dbReference type="FunCoup" id="A0A2T3ATF5">
    <property type="interactions" value="397"/>
</dbReference>
<gene>
    <name evidence="24" type="ORF">M430DRAFT_108378</name>
</gene>
<feature type="compositionally biased region" description="Low complexity" evidence="18">
    <location>
        <begin position="781"/>
        <end position="790"/>
    </location>
</feature>
<keyword evidence="8 16" id="KW-0547">Nucleotide-binding</keyword>
<dbReference type="SUPFAM" id="SSF56112">
    <property type="entry name" value="Protein kinase-like (PK-like)"/>
    <property type="match status" value="1"/>
</dbReference>
<comment type="similarity">
    <text evidence="1">Belongs to the protein kinase superfamily. AGC Ser/Thr protein kinase family. PKC subfamily.</text>
</comment>
<evidence type="ECO:0000256" key="2">
    <source>
        <dbReference type="ARBA" id="ARBA00012429"/>
    </source>
</evidence>
<evidence type="ECO:0000256" key="12">
    <source>
        <dbReference type="ARBA" id="ARBA00022840"/>
    </source>
</evidence>
<dbReference type="InterPro" id="IPR000961">
    <property type="entry name" value="AGC-kinase_C"/>
</dbReference>
<dbReference type="PROSITE" id="PS00479">
    <property type="entry name" value="ZF_DAG_PE_1"/>
    <property type="match status" value="1"/>
</dbReference>
<feature type="compositionally biased region" description="Polar residues" evidence="18">
    <location>
        <begin position="75"/>
        <end position="84"/>
    </location>
</feature>
<dbReference type="SUPFAM" id="SSF57889">
    <property type="entry name" value="Cysteine-rich domain"/>
    <property type="match status" value="2"/>
</dbReference>
<dbReference type="GO" id="GO:0007165">
    <property type="term" value="P:signal transduction"/>
    <property type="evidence" value="ECO:0007669"/>
    <property type="project" value="InterPro"/>
</dbReference>
<evidence type="ECO:0000256" key="10">
    <source>
        <dbReference type="ARBA" id="ARBA00022777"/>
    </source>
</evidence>
<feature type="domain" description="REM-1" evidence="23">
    <location>
        <begin position="162"/>
        <end position="239"/>
    </location>
</feature>
<dbReference type="PROSITE" id="PS50011">
    <property type="entry name" value="PROTEIN_KINASE_DOM"/>
    <property type="match status" value="1"/>
</dbReference>
<accession>A0A2T3ATF5</accession>
<evidence type="ECO:0000256" key="15">
    <source>
        <dbReference type="PROSITE-ProRule" id="PRU01207"/>
    </source>
</evidence>
<keyword evidence="11" id="KW-0862">Zinc</keyword>
<feature type="region of interest" description="Disordered" evidence="18">
    <location>
        <begin position="385"/>
        <end position="413"/>
    </location>
</feature>
<sequence>MNNDDEALSSVFKKIERERALLNAANQMRQQTQNETVRSRIDTQIREGRRNIQYLEERMRELQMRRMGQGMDNLNLGTASNGRPLSSGLHNDRDGPPTPPPKDSRGGYTEAGSDLGGYGTQDYSQIGGHGDMMPPRHPYAPPGPNSGIPKSRPNFTKLDLIKYDTPHLGPRIQLMLSQLEFKLNVEKQYLKGIEKMVQLYQMEGDRKSKADAAGRRIESTQKIQILKQALKRYEDLHIDMESAADAPDDDSINTPNMRKPLTGQLSIRILAVKDVDHATTGRFTRGPETFVAVKVEDNVVARTKSSRTDKWEAEYHNLMVEKANEIELTVYDKPSDHPLPIGLLWIRISDIVEEMRRKRIEAEINNSGWVSADRMAIGGGAPPPQFNMNPAQQPKFGTPPQSTGGTGTGTAGPDGNNAIVAPPPIDAWFALEPAGAVHLTISFTKQTKDRRPFDVGLNRKGAIRQRKEEVHEMYGHKFVSQQFYNIMRCALCGDFLKYSAGMQCEDCKYTCHTKCYTSVVTKCISKSNAETDPDEEKINHRIPHRFEKFSNMSANWCCHCGYILPFGKKNCRKCSECGLTCHAQCVHLVPDFCGMSMAVANVILDGIRTQKQRQTTQSSLSGRTLRPQSGKTASTDQTQVSADPRSSYGSSDPSRTSRTQSYGASSASSVEATEAAKAMYAQGQTSPGRPSGPDRTSSSSAAAAAAAAMTGQRTPSQKDQYHQRASSDYASQTAAGRNPGGYPNRLDTHAEDGGYGMPPKSQVPTTPSYNPAAYAQVSGYPTQPFPQAQPQMPPQIPPTQAVYGAPPSAPEPVAASPTAVVRKPAPPATEAGTGRRIGLDHFNFLAVLGKGNFGKVMLAETKQTKQLYAIKVLKKEFIIENDEVESTRSEKRVFLIANKERHPFLLNLHACFQTETRVYFVMEYISGGDLMLHIQRGQFGTKRAQFYAAEVCLALKYFHENGVIYRDLKLDNIMLTLDGHIKVADYGLCKEDMWYGSTTSTFCGTPEFMAPEILLDKKYGRAVDWWAFGVLIYQMLLQQSPFRGEDEDEIYDAILADEPLYPIHMPRDSVSILQKLLTREPDQRLGSGPTDAQEIMSQPFFRNINWDDVYHKRIQPPFQPTISSATDTSNFDSEFTSVTPVLTPVQSVLSQAMQEEFRGFSYCADFV</sequence>
<dbReference type="InParanoid" id="A0A2T3ATF5"/>
<evidence type="ECO:0000256" key="8">
    <source>
        <dbReference type="ARBA" id="ARBA00022741"/>
    </source>
</evidence>
<dbReference type="PROSITE" id="PS50081">
    <property type="entry name" value="ZF_DAG_PE_2"/>
    <property type="match status" value="2"/>
</dbReference>
<evidence type="ECO:0000256" key="5">
    <source>
        <dbReference type="ARBA" id="ARBA00022679"/>
    </source>
</evidence>
<dbReference type="GO" id="GO:0008270">
    <property type="term" value="F:zinc ion binding"/>
    <property type="evidence" value="ECO:0007669"/>
    <property type="project" value="UniProtKB-KW"/>
</dbReference>
<keyword evidence="10" id="KW-0418">Kinase</keyword>
<comment type="catalytic activity">
    <reaction evidence="14">
        <text>L-seryl-[protein] + ATP = O-phospho-L-seryl-[protein] + ADP + H(+)</text>
        <dbReference type="Rhea" id="RHEA:17989"/>
        <dbReference type="Rhea" id="RHEA-COMP:9863"/>
        <dbReference type="Rhea" id="RHEA-COMP:11604"/>
        <dbReference type="ChEBI" id="CHEBI:15378"/>
        <dbReference type="ChEBI" id="CHEBI:29999"/>
        <dbReference type="ChEBI" id="CHEBI:30616"/>
        <dbReference type="ChEBI" id="CHEBI:83421"/>
        <dbReference type="ChEBI" id="CHEBI:456216"/>
        <dbReference type="EC" id="2.7.11.13"/>
    </reaction>
</comment>
<feature type="compositionally biased region" description="Polar residues" evidence="18">
    <location>
        <begin position="711"/>
        <end position="735"/>
    </location>
</feature>
<evidence type="ECO:0000256" key="18">
    <source>
        <dbReference type="SAM" id="MobiDB-lite"/>
    </source>
</evidence>
<dbReference type="SUPFAM" id="SSF49562">
    <property type="entry name" value="C2 domain (Calcium/lipid-binding domain, CaLB)"/>
    <property type="match status" value="1"/>
</dbReference>
<dbReference type="SMART" id="SM00133">
    <property type="entry name" value="S_TK_X"/>
    <property type="match status" value="1"/>
</dbReference>
<dbReference type="InterPro" id="IPR011009">
    <property type="entry name" value="Kinase-like_dom_sf"/>
</dbReference>
<feature type="compositionally biased region" description="Polar residues" evidence="18">
    <location>
        <begin position="647"/>
        <end position="663"/>
    </location>
</feature>
<dbReference type="GeneID" id="36569287"/>
<dbReference type="FunFam" id="3.30.200.20:FF:000103">
    <property type="entry name" value="Protein kinase C"/>
    <property type="match status" value="1"/>
</dbReference>
<feature type="region of interest" description="Disordered" evidence="18">
    <location>
        <begin position="71"/>
        <end position="149"/>
    </location>
</feature>
<evidence type="ECO:0000256" key="14">
    <source>
        <dbReference type="ARBA" id="ARBA00047470"/>
    </source>
</evidence>
<evidence type="ECO:0000256" key="3">
    <source>
        <dbReference type="ARBA" id="ARBA00022527"/>
    </source>
</evidence>
<dbReference type="Gene3D" id="1.10.287.160">
    <property type="entry name" value="HR1 repeat"/>
    <property type="match status" value="1"/>
</dbReference>
<dbReference type="PROSITE" id="PS51285">
    <property type="entry name" value="AGC_KINASE_CTER"/>
    <property type="match status" value="1"/>
</dbReference>
<feature type="compositionally biased region" description="Polar residues" evidence="18">
    <location>
        <begin position="618"/>
        <end position="641"/>
    </location>
</feature>
<dbReference type="FunFam" id="3.30.60.20:FF:000034">
    <property type="entry name" value="Protein kinase C"/>
    <property type="match status" value="1"/>
</dbReference>
<evidence type="ECO:0000259" key="19">
    <source>
        <dbReference type="PROSITE" id="PS50004"/>
    </source>
</evidence>
<dbReference type="Gene3D" id="3.30.200.20">
    <property type="entry name" value="Phosphorylase Kinase, domain 1"/>
    <property type="match status" value="1"/>
</dbReference>
<dbReference type="GO" id="GO:0106310">
    <property type="term" value="F:protein serine kinase activity"/>
    <property type="evidence" value="ECO:0007669"/>
    <property type="project" value="RHEA"/>
</dbReference>
<evidence type="ECO:0000259" key="23">
    <source>
        <dbReference type="PROSITE" id="PS51860"/>
    </source>
</evidence>
<keyword evidence="9" id="KW-0863">Zinc-finger</keyword>
<protein>
    <recommendedName>
        <fullName evidence="2">protein kinase C</fullName>
        <ecNumber evidence="2">2.7.11.13</ecNumber>
    </recommendedName>
</protein>
<evidence type="ECO:0000259" key="21">
    <source>
        <dbReference type="PROSITE" id="PS50081"/>
    </source>
</evidence>
<dbReference type="STRING" id="857342.A0A2T3ATF5"/>
<dbReference type="InterPro" id="IPR000719">
    <property type="entry name" value="Prot_kinase_dom"/>
</dbReference>
<dbReference type="CDD" id="cd11620">
    <property type="entry name" value="HR1_PKC-like_2_fungi"/>
    <property type="match status" value="1"/>
</dbReference>
<feature type="domain" description="Phorbol-ester/DAG-type" evidence="21">
    <location>
        <begin position="543"/>
        <end position="593"/>
    </location>
</feature>
<dbReference type="InterPro" id="IPR017441">
    <property type="entry name" value="Protein_kinase_ATP_BS"/>
</dbReference>
<dbReference type="OrthoDB" id="63267at2759"/>
<dbReference type="SMART" id="SM00220">
    <property type="entry name" value="S_TKc"/>
    <property type="match status" value="1"/>
</dbReference>
<feature type="binding site" evidence="16">
    <location>
        <position position="871"/>
    </location>
    <ligand>
        <name>ATP</name>
        <dbReference type="ChEBI" id="CHEBI:30616"/>
    </ligand>
</feature>
<dbReference type="PROSITE" id="PS00108">
    <property type="entry name" value="PROTEIN_KINASE_ST"/>
    <property type="match status" value="1"/>
</dbReference>
<dbReference type="GO" id="GO:0004697">
    <property type="term" value="F:diacylglycerol-dependent serine/threonine kinase activity"/>
    <property type="evidence" value="ECO:0007669"/>
    <property type="project" value="UniProtKB-EC"/>
</dbReference>
<feature type="compositionally biased region" description="Low complexity" evidence="18">
    <location>
        <begin position="664"/>
        <end position="678"/>
    </location>
</feature>
<dbReference type="PROSITE" id="PS00107">
    <property type="entry name" value="PROTEIN_KINASE_ATP"/>
    <property type="match status" value="1"/>
</dbReference>
<evidence type="ECO:0000256" key="6">
    <source>
        <dbReference type="ARBA" id="ARBA00022723"/>
    </source>
</evidence>
<feature type="domain" description="Protein kinase" evidence="20">
    <location>
        <begin position="842"/>
        <end position="1101"/>
    </location>
</feature>
<feature type="compositionally biased region" description="Pro residues" evidence="18">
    <location>
        <begin position="135"/>
        <end position="144"/>
    </location>
</feature>
<dbReference type="Pfam" id="PF00130">
    <property type="entry name" value="C1_1"/>
    <property type="match status" value="2"/>
</dbReference>
<feature type="domain" description="AGC-kinase C-terminal" evidence="22">
    <location>
        <begin position="1102"/>
        <end position="1167"/>
    </location>
</feature>
<keyword evidence="7" id="KW-0677">Repeat</keyword>
<organism evidence="24 25">
    <name type="scientific">Amorphotheca resinae ATCC 22711</name>
    <dbReference type="NCBI Taxonomy" id="857342"/>
    <lineage>
        <taxon>Eukaryota</taxon>
        <taxon>Fungi</taxon>
        <taxon>Dikarya</taxon>
        <taxon>Ascomycota</taxon>
        <taxon>Pezizomycotina</taxon>
        <taxon>Leotiomycetes</taxon>
        <taxon>Helotiales</taxon>
        <taxon>Amorphothecaceae</taxon>
        <taxon>Amorphotheca</taxon>
    </lineage>
</organism>
<keyword evidence="25" id="KW-1185">Reference proteome</keyword>
<dbReference type="SUPFAM" id="SSF46585">
    <property type="entry name" value="HR1 repeat"/>
    <property type="match status" value="1"/>
</dbReference>
<evidence type="ECO:0000256" key="13">
    <source>
        <dbReference type="ARBA" id="ARBA00047272"/>
    </source>
</evidence>
<keyword evidence="15 17" id="KW-0175">Coiled coil</keyword>
<feature type="region of interest" description="Disordered" evidence="18">
    <location>
        <begin position="610"/>
        <end position="834"/>
    </location>
</feature>
<dbReference type="GO" id="GO:0009272">
    <property type="term" value="P:fungal-type cell wall biogenesis"/>
    <property type="evidence" value="ECO:0007669"/>
    <property type="project" value="InterPro"/>
</dbReference>
<keyword evidence="3" id="KW-0723">Serine/threonine-protein kinase</keyword>
<dbReference type="InterPro" id="IPR035892">
    <property type="entry name" value="C2_domain_sf"/>
</dbReference>
<evidence type="ECO:0000313" key="24">
    <source>
        <dbReference type="EMBL" id="PSS10778.1"/>
    </source>
</evidence>
<feature type="coiled-coil region" evidence="17">
    <location>
        <begin position="15"/>
        <end position="65"/>
    </location>
</feature>
<dbReference type="FunFam" id="1.10.510.10:FF:000101">
    <property type="entry name" value="Protein kinase C"/>
    <property type="match status" value="1"/>
</dbReference>
<reference evidence="24 25" key="1">
    <citation type="journal article" date="2018" name="New Phytol.">
        <title>Comparative genomics and transcriptomics depict ericoid mycorrhizal fungi as versatile saprotrophs and plant mutualists.</title>
        <authorList>
            <person name="Martino E."/>
            <person name="Morin E."/>
            <person name="Grelet G.A."/>
            <person name="Kuo A."/>
            <person name="Kohler A."/>
            <person name="Daghino S."/>
            <person name="Barry K.W."/>
            <person name="Cichocki N."/>
            <person name="Clum A."/>
            <person name="Dockter R.B."/>
            <person name="Hainaut M."/>
            <person name="Kuo R.C."/>
            <person name="LaButti K."/>
            <person name="Lindahl B.D."/>
            <person name="Lindquist E.A."/>
            <person name="Lipzen A."/>
            <person name="Khouja H.R."/>
            <person name="Magnuson J."/>
            <person name="Murat C."/>
            <person name="Ohm R.A."/>
            <person name="Singer S.W."/>
            <person name="Spatafora J.W."/>
            <person name="Wang M."/>
            <person name="Veneault-Fourrey C."/>
            <person name="Henrissat B."/>
            <person name="Grigoriev I.V."/>
            <person name="Martin F.M."/>
            <person name="Perotto S."/>
        </authorList>
    </citation>
    <scope>NUCLEOTIDE SEQUENCE [LARGE SCALE GENOMIC DNA]</scope>
    <source>
        <strain evidence="24 25">ATCC 22711</strain>
    </source>
</reference>
<dbReference type="PROSITE" id="PS51860">
    <property type="entry name" value="REM_1"/>
    <property type="match status" value="2"/>
</dbReference>
<proteinExistence type="inferred from homology"/>
<dbReference type="InterPro" id="IPR000008">
    <property type="entry name" value="C2_dom"/>
</dbReference>
<feature type="domain" description="REM-1" evidence="23">
    <location>
        <begin position="1"/>
        <end position="68"/>
    </location>
</feature>
<keyword evidence="5" id="KW-0808">Transferase</keyword>
<dbReference type="GO" id="GO:0005524">
    <property type="term" value="F:ATP binding"/>
    <property type="evidence" value="ECO:0007669"/>
    <property type="project" value="UniProtKB-UniRule"/>
</dbReference>
<evidence type="ECO:0000256" key="4">
    <source>
        <dbReference type="ARBA" id="ARBA00022553"/>
    </source>
</evidence>
<feature type="coiled-coil region" evidence="17">
    <location>
        <begin position="216"/>
        <end position="246"/>
    </location>
</feature>
<dbReference type="Pfam" id="PF02185">
    <property type="entry name" value="HR1"/>
    <property type="match status" value="2"/>
</dbReference>
<evidence type="ECO:0000256" key="16">
    <source>
        <dbReference type="PROSITE-ProRule" id="PRU10141"/>
    </source>
</evidence>
<evidence type="ECO:0000259" key="20">
    <source>
        <dbReference type="PROSITE" id="PS50011"/>
    </source>
</evidence>
<dbReference type="InterPro" id="IPR046349">
    <property type="entry name" value="C1-like_sf"/>
</dbReference>
<dbReference type="Pfam" id="PF00069">
    <property type="entry name" value="Pkinase"/>
    <property type="match status" value="1"/>
</dbReference>
<keyword evidence="12 16" id="KW-0067">ATP-binding</keyword>
<dbReference type="CDD" id="cd05570">
    <property type="entry name" value="STKc_PKC"/>
    <property type="match status" value="1"/>
</dbReference>
<dbReference type="InterPro" id="IPR037312">
    <property type="entry name" value="PKC-like_HR1"/>
</dbReference>
<dbReference type="AlphaFoldDB" id="A0A2T3ATF5"/>
<dbReference type="CDD" id="cd20823">
    <property type="entry name" value="C1_ScPKC1-like_rpt2"/>
    <property type="match status" value="1"/>
</dbReference>
<feature type="compositionally biased region" description="Low complexity" evidence="18">
    <location>
        <begin position="697"/>
        <end position="708"/>
    </location>
</feature>
<dbReference type="SMART" id="SM00742">
    <property type="entry name" value="Hr1"/>
    <property type="match status" value="2"/>
</dbReference>
<dbReference type="PROSITE" id="PS50004">
    <property type="entry name" value="C2"/>
    <property type="match status" value="1"/>
</dbReference>
<dbReference type="InterPro" id="IPR036274">
    <property type="entry name" value="HR1_rpt_sf"/>
</dbReference>
<dbReference type="Gene3D" id="1.10.510.10">
    <property type="entry name" value="Transferase(Phosphotransferase) domain 1"/>
    <property type="match status" value="1"/>
</dbReference>
<evidence type="ECO:0000256" key="1">
    <source>
        <dbReference type="ARBA" id="ARBA00005490"/>
    </source>
</evidence>
<feature type="domain" description="Phorbol-ester/DAG-type" evidence="21">
    <location>
        <begin position="475"/>
        <end position="523"/>
    </location>
</feature>
<dbReference type="EMBL" id="KZ679016">
    <property type="protein sequence ID" value="PSS10778.1"/>
    <property type="molecule type" value="Genomic_DNA"/>
</dbReference>
<dbReference type="EC" id="2.7.11.13" evidence="2"/>
<dbReference type="InterPro" id="IPR008271">
    <property type="entry name" value="Ser/Thr_kinase_AS"/>
</dbReference>
<feature type="domain" description="C2" evidence="19">
    <location>
        <begin position="246"/>
        <end position="364"/>
    </location>
</feature>
<dbReference type="PANTHER" id="PTHR24351">
    <property type="entry name" value="RIBOSOMAL PROTEIN S6 KINASE"/>
    <property type="match status" value="1"/>
</dbReference>
<dbReference type="SMART" id="SM00109">
    <property type="entry name" value="C1"/>
    <property type="match status" value="2"/>
</dbReference>
<dbReference type="InterPro" id="IPR002219">
    <property type="entry name" value="PKC_DAG/PE"/>
</dbReference>
<dbReference type="SMART" id="SM00239">
    <property type="entry name" value="C2"/>
    <property type="match status" value="1"/>
</dbReference>
<dbReference type="CDD" id="cd20822">
    <property type="entry name" value="C1_ScPKC1-like_rpt1"/>
    <property type="match status" value="1"/>
</dbReference>
<evidence type="ECO:0000256" key="17">
    <source>
        <dbReference type="SAM" id="Coils"/>
    </source>
</evidence>
<keyword evidence="4" id="KW-0597">Phosphoprotein</keyword>
<dbReference type="Proteomes" id="UP000241818">
    <property type="component" value="Unassembled WGS sequence"/>
</dbReference>
<comment type="catalytic activity">
    <reaction evidence="13">
        <text>L-threonyl-[protein] + ATP = O-phospho-L-threonyl-[protein] + ADP + H(+)</text>
        <dbReference type="Rhea" id="RHEA:46608"/>
        <dbReference type="Rhea" id="RHEA-COMP:11060"/>
        <dbReference type="Rhea" id="RHEA-COMP:11605"/>
        <dbReference type="ChEBI" id="CHEBI:15378"/>
        <dbReference type="ChEBI" id="CHEBI:30013"/>
        <dbReference type="ChEBI" id="CHEBI:30616"/>
        <dbReference type="ChEBI" id="CHEBI:61977"/>
        <dbReference type="ChEBI" id="CHEBI:456216"/>
        <dbReference type="EC" id="2.7.11.13"/>
    </reaction>
</comment>